<sequence>MIGSGAKLRVPYFYAHLKLSWTAGMGAWVYHAWEAQLAAHGIEVLPVELPGHNSRMREPPATSLVQLASDIADAVERVLQQRTGLSYAIFGHSMGGWIAYEVVQPDFWAAFEARYGTGNPHLANPKVRQLVWPVLRADFALTEAYELPESNAPVTVPTTVVAGERDARYTRDQIHAWSRHLALPALYLWLAGAGHDYVEKARSDLLAAVAAALMPMPEQAAAGDGSSVGV</sequence>
<evidence type="ECO:0000256" key="1">
    <source>
        <dbReference type="ARBA" id="ARBA00007169"/>
    </source>
</evidence>
<comment type="caution">
    <text evidence="3">The sequence shown here is derived from an EMBL/GenBank/DDBJ whole genome shotgun (WGS) entry which is preliminary data.</text>
</comment>
<dbReference type="GO" id="GO:0008610">
    <property type="term" value="P:lipid biosynthetic process"/>
    <property type="evidence" value="ECO:0007669"/>
    <property type="project" value="TreeGrafter"/>
</dbReference>
<dbReference type="InterPro" id="IPR001031">
    <property type="entry name" value="Thioesterase"/>
</dbReference>
<reference evidence="4" key="1">
    <citation type="journal article" date="2016" name="Nat. Commun.">
        <title>The Gonium pectorale genome demonstrates co-option of cell cycle regulation during the evolution of multicellularity.</title>
        <authorList>
            <person name="Hanschen E.R."/>
            <person name="Marriage T.N."/>
            <person name="Ferris P.J."/>
            <person name="Hamaji T."/>
            <person name="Toyoda A."/>
            <person name="Fujiyama A."/>
            <person name="Neme R."/>
            <person name="Noguchi H."/>
            <person name="Minakuchi Y."/>
            <person name="Suzuki M."/>
            <person name="Kawai-Toyooka H."/>
            <person name="Smith D.R."/>
            <person name="Sparks H."/>
            <person name="Anderson J."/>
            <person name="Bakaric R."/>
            <person name="Luria V."/>
            <person name="Karger A."/>
            <person name="Kirschner M.W."/>
            <person name="Durand P.M."/>
            <person name="Michod R.E."/>
            <person name="Nozaki H."/>
            <person name="Olson B.J."/>
        </authorList>
    </citation>
    <scope>NUCLEOTIDE SEQUENCE [LARGE SCALE GENOMIC DNA]</scope>
    <source>
        <strain evidence="4">NIES-2863</strain>
    </source>
</reference>
<keyword evidence="4" id="KW-1185">Reference proteome</keyword>
<dbReference type="OrthoDB" id="541883at2759"/>
<evidence type="ECO:0000313" key="3">
    <source>
        <dbReference type="EMBL" id="KXZ49167.1"/>
    </source>
</evidence>
<feature type="domain" description="Thioesterase" evidence="2">
    <location>
        <begin position="23"/>
        <end position="102"/>
    </location>
</feature>
<dbReference type="AlphaFoldDB" id="A0A150GH82"/>
<dbReference type="EMBL" id="LSYV01000024">
    <property type="protein sequence ID" value="KXZ49167.1"/>
    <property type="molecule type" value="Genomic_DNA"/>
</dbReference>
<dbReference type="Pfam" id="PF00975">
    <property type="entry name" value="Thioesterase"/>
    <property type="match status" value="1"/>
</dbReference>
<dbReference type="Proteomes" id="UP000075714">
    <property type="component" value="Unassembled WGS sequence"/>
</dbReference>
<dbReference type="InterPro" id="IPR012223">
    <property type="entry name" value="TEII"/>
</dbReference>
<evidence type="ECO:0000313" key="4">
    <source>
        <dbReference type="Proteomes" id="UP000075714"/>
    </source>
</evidence>
<dbReference type="Gene3D" id="3.40.50.1820">
    <property type="entry name" value="alpha/beta hydrolase"/>
    <property type="match status" value="2"/>
</dbReference>
<evidence type="ECO:0000259" key="2">
    <source>
        <dbReference type="Pfam" id="PF00975"/>
    </source>
</evidence>
<dbReference type="PANTHER" id="PTHR11487">
    <property type="entry name" value="THIOESTERASE"/>
    <property type="match status" value="1"/>
</dbReference>
<dbReference type="InterPro" id="IPR029058">
    <property type="entry name" value="AB_hydrolase_fold"/>
</dbReference>
<protein>
    <recommendedName>
        <fullName evidence="2">Thioesterase domain-containing protein</fullName>
    </recommendedName>
</protein>
<gene>
    <name evidence="3" type="ORF">GPECTOR_23g93</name>
</gene>
<proteinExistence type="inferred from homology"/>
<dbReference type="STRING" id="33097.A0A150GH82"/>
<accession>A0A150GH82</accession>
<dbReference type="SUPFAM" id="SSF53474">
    <property type="entry name" value="alpha/beta-Hydrolases"/>
    <property type="match status" value="1"/>
</dbReference>
<comment type="similarity">
    <text evidence="1">Belongs to the thioesterase family.</text>
</comment>
<organism evidence="3 4">
    <name type="scientific">Gonium pectorale</name>
    <name type="common">Green alga</name>
    <dbReference type="NCBI Taxonomy" id="33097"/>
    <lineage>
        <taxon>Eukaryota</taxon>
        <taxon>Viridiplantae</taxon>
        <taxon>Chlorophyta</taxon>
        <taxon>core chlorophytes</taxon>
        <taxon>Chlorophyceae</taxon>
        <taxon>CS clade</taxon>
        <taxon>Chlamydomonadales</taxon>
        <taxon>Volvocaceae</taxon>
        <taxon>Gonium</taxon>
    </lineage>
</organism>
<dbReference type="PANTHER" id="PTHR11487:SF0">
    <property type="entry name" value="S-ACYL FATTY ACID SYNTHASE THIOESTERASE, MEDIUM CHAIN"/>
    <property type="match status" value="1"/>
</dbReference>
<name>A0A150GH82_GONPE</name>